<dbReference type="PRINTS" id="PR00046">
    <property type="entry name" value="SIGMA70FCT"/>
</dbReference>
<sequence>MKYDLPIHPEEATKKLFTVLPKRTKDILEQRFGLGKNPNRMTLEAIGQKYGITRERVRQIEADGFNRIKKSPQLGELKEIFASLENYFEKEGRVIKEDKILKTLAPHPKHENHIYFLLSLHQSFERFHESDDLHERWTYGEEAHDAAKRTLQGAVDKLREIGKPVAEPQLFEIISSFAKNAGALSFANQAVLANWLMLSKMIAKNYFDQWGLIEFPEIKPRGVRDLSHMVLSRYGKPLHFSAVASGIGKLIGKPVHTQTVHNELIKDNRFVLVGRGLYALKNWGYTAGVVKDVISDVLEKSGPMAKEKVIAAVLKQRFVKPNTVFINLENKKYFKKLADGKYSLK</sequence>
<dbReference type="Gene3D" id="1.10.10.10">
    <property type="entry name" value="Winged helix-like DNA-binding domain superfamily/Winged helix DNA-binding domain"/>
    <property type="match status" value="1"/>
</dbReference>
<protein>
    <submittedName>
        <fullName evidence="2">RNA polymerase sigma factor</fullName>
    </submittedName>
</protein>
<dbReference type="EMBL" id="LCIT01000034">
    <property type="protein sequence ID" value="KKT61277.1"/>
    <property type="molecule type" value="Genomic_DNA"/>
</dbReference>
<dbReference type="InterPro" id="IPR013324">
    <property type="entry name" value="RNA_pol_sigma_r3/r4-like"/>
</dbReference>
<dbReference type="Gene3D" id="1.10.10.1250">
    <property type="entry name" value="RNA polymerase, subunit delta, N-terminal domain"/>
    <property type="match status" value="1"/>
</dbReference>
<reference evidence="2 3" key="1">
    <citation type="journal article" date="2015" name="Nature">
        <title>rRNA introns, odd ribosomes, and small enigmatic genomes across a large radiation of phyla.</title>
        <authorList>
            <person name="Brown C.T."/>
            <person name="Hug L.A."/>
            <person name="Thomas B.C."/>
            <person name="Sharon I."/>
            <person name="Castelle C.J."/>
            <person name="Singh A."/>
            <person name="Wilkins M.J."/>
            <person name="Williams K.H."/>
            <person name="Banfield J.F."/>
        </authorList>
    </citation>
    <scope>NUCLEOTIDE SEQUENCE [LARGE SCALE GENOMIC DNA]</scope>
</reference>
<comment type="caution">
    <text evidence="2">The sequence shown here is derived from an EMBL/GenBank/DDBJ whole genome shotgun (WGS) entry which is preliminary data.</text>
</comment>
<dbReference type="Pfam" id="PF04545">
    <property type="entry name" value="Sigma70_r4"/>
    <property type="match status" value="1"/>
</dbReference>
<name>A0A0G1KY64_9BACT</name>
<feature type="domain" description="RNA polymerase sigma-70 region 4" evidence="1">
    <location>
        <begin position="19"/>
        <end position="70"/>
    </location>
</feature>
<evidence type="ECO:0000313" key="3">
    <source>
        <dbReference type="Proteomes" id="UP000033945"/>
    </source>
</evidence>
<dbReference type="InterPro" id="IPR036388">
    <property type="entry name" value="WH-like_DNA-bd_sf"/>
</dbReference>
<dbReference type="AlphaFoldDB" id="A0A0G1KY64"/>
<dbReference type="InterPro" id="IPR050239">
    <property type="entry name" value="Sigma-70_RNA_pol_init_factors"/>
</dbReference>
<accession>A0A0G1KY64</accession>
<gene>
    <name evidence="2" type="ORF">UW55_C0034G0003</name>
</gene>
<dbReference type="GO" id="GO:0003700">
    <property type="term" value="F:DNA-binding transcription factor activity"/>
    <property type="evidence" value="ECO:0007669"/>
    <property type="project" value="InterPro"/>
</dbReference>
<dbReference type="PANTHER" id="PTHR30603">
    <property type="entry name" value="RNA POLYMERASE SIGMA FACTOR RPO"/>
    <property type="match status" value="1"/>
</dbReference>
<dbReference type="Proteomes" id="UP000033945">
    <property type="component" value="Unassembled WGS sequence"/>
</dbReference>
<organism evidence="2 3">
    <name type="scientific">Candidatus Giovannonibacteria bacterium GW2011_GWA2_44_26</name>
    <dbReference type="NCBI Taxonomy" id="1618648"/>
    <lineage>
        <taxon>Bacteria</taxon>
        <taxon>Candidatus Giovannoniibacteriota</taxon>
    </lineage>
</organism>
<proteinExistence type="predicted"/>
<dbReference type="GO" id="GO:0006352">
    <property type="term" value="P:DNA-templated transcription initiation"/>
    <property type="evidence" value="ECO:0007669"/>
    <property type="project" value="InterPro"/>
</dbReference>
<dbReference type="InterPro" id="IPR038087">
    <property type="entry name" value="RNAP_delta_N_dom_sf"/>
</dbReference>
<evidence type="ECO:0000313" key="2">
    <source>
        <dbReference type="EMBL" id="KKT61277.1"/>
    </source>
</evidence>
<dbReference type="InterPro" id="IPR000943">
    <property type="entry name" value="RNA_pol_sigma70"/>
</dbReference>
<dbReference type="InterPro" id="IPR007630">
    <property type="entry name" value="RNA_pol_sigma70_r4"/>
</dbReference>
<dbReference type="PANTHER" id="PTHR30603:SF47">
    <property type="entry name" value="RNA POLYMERASE SIGMA FACTOR SIGD, CHLOROPLASTIC"/>
    <property type="match status" value="1"/>
</dbReference>
<dbReference type="SUPFAM" id="SSF88659">
    <property type="entry name" value="Sigma3 and sigma4 domains of RNA polymerase sigma factors"/>
    <property type="match status" value="1"/>
</dbReference>
<evidence type="ECO:0000259" key="1">
    <source>
        <dbReference type="Pfam" id="PF04545"/>
    </source>
</evidence>